<sequence length="428" mass="47997">MKILYVGDGRSRENWGAKATSAALLDLLSKNNSVPNTVKSELKTRKFKLHTNIPFTGGLEKLVIDRNKKPIFKTLYSVLKRLGLKNDYITEDVDLSLKNFLHIKDFYPELKKTYVDLVASDAVVLNGEGTFIFTTPPRRDAIFFLVILRLAQSLGKKTYCLNAMISDCPVNGRNQRTVDQMVDIFKKCDGITLRDPYSYQFLKEIAPDLKTRFVPDALFTWISRIEEKNYLPTSQDKILQIYYGKEIKLVSGDFSQPYICISGSSLAAWTKDKAISAYVDLVNKLKNTNIQLFIIPTASGDSFLSEVSRLTNVPLIPESINIFAGAAILANAEVFVSGRFHPSILASLGGTPCVFMGSNSHKTLTLQDMLEYSDPIEYNAIPSATDIEEIFDQVVLILGNVKDRKVKIRNKVRTLAKAAEREISVLVK</sequence>
<evidence type="ECO:0000259" key="1">
    <source>
        <dbReference type="Pfam" id="PF04230"/>
    </source>
</evidence>
<organism evidence="2 3">
    <name type="scientific">Mucilaginibacter hurinus</name>
    <dbReference type="NCBI Taxonomy" id="2201324"/>
    <lineage>
        <taxon>Bacteria</taxon>
        <taxon>Pseudomonadati</taxon>
        <taxon>Bacteroidota</taxon>
        <taxon>Sphingobacteriia</taxon>
        <taxon>Sphingobacteriales</taxon>
        <taxon>Sphingobacteriaceae</taxon>
        <taxon>Mucilaginibacter</taxon>
    </lineage>
</organism>
<dbReference type="InterPro" id="IPR007345">
    <property type="entry name" value="Polysacch_pyruvyl_Trfase"/>
</dbReference>
<protein>
    <recommendedName>
        <fullName evidence="1">Polysaccharide pyruvyl transferase domain-containing protein</fullName>
    </recommendedName>
</protein>
<accession>A0A367GUB0</accession>
<dbReference type="Pfam" id="PF04230">
    <property type="entry name" value="PS_pyruv_trans"/>
    <property type="match status" value="1"/>
</dbReference>
<proteinExistence type="predicted"/>
<dbReference type="PANTHER" id="PTHR36836">
    <property type="entry name" value="COLANIC ACID BIOSYNTHESIS PROTEIN WCAK"/>
    <property type="match status" value="1"/>
</dbReference>
<gene>
    <name evidence="2" type="ORF">DJ568_01990</name>
</gene>
<dbReference type="PANTHER" id="PTHR36836:SF1">
    <property type="entry name" value="COLANIC ACID BIOSYNTHESIS PROTEIN WCAK"/>
    <property type="match status" value="1"/>
</dbReference>
<keyword evidence="3" id="KW-1185">Reference proteome</keyword>
<reference evidence="2 3" key="1">
    <citation type="submission" date="2018-05" db="EMBL/GenBank/DDBJ databases">
        <title>Mucilaginibacter hurinus sp. nov., isolated from briquette warehouse soil.</title>
        <authorList>
            <person name="Choi L."/>
        </authorList>
    </citation>
    <scope>NUCLEOTIDE SEQUENCE [LARGE SCALE GENOMIC DNA]</scope>
    <source>
        <strain evidence="2 3">ZR32</strain>
    </source>
</reference>
<evidence type="ECO:0000313" key="3">
    <source>
        <dbReference type="Proteomes" id="UP000253209"/>
    </source>
</evidence>
<dbReference type="Proteomes" id="UP000253209">
    <property type="component" value="Unassembled WGS sequence"/>
</dbReference>
<dbReference type="OrthoDB" id="1123495at2"/>
<feature type="domain" description="Polysaccharide pyruvyl transferase" evidence="1">
    <location>
        <begin position="75"/>
        <end position="359"/>
    </location>
</feature>
<comment type="caution">
    <text evidence="2">The sequence shown here is derived from an EMBL/GenBank/DDBJ whole genome shotgun (WGS) entry which is preliminary data.</text>
</comment>
<dbReference type="EMBL" id="QGDC01000001">
    <property type="protein sequence ID" value="RCH56655.1"/>
    <property type="molecule type" value="Genomic_DNA"/>
</dbReference>
<dbReference type="AlphaFoldDB" id="A0A367GUB0"/>
<name>A0A367GUB0_9SPHI</name>
<dbReference type="RefSeq" id="WP_114003552.1">
    <property type="nucleotide sequence ID" value="NZ_QGDC01000001.1"/>
</dbReference>
<evidence type="ECO:0000313" key="2">
    <source>
        <dbReference type="EMBL" id="RCH56655.1"/>
    </source>
</evidence>